<evidence type="ECO:0000256" key="3">
    <source>
        <dbReference type="ARBA" id="ARBA00013014"/>
    </source>
</evidence>
<dbReference type="InterPro" id="IPR013328">
    <property type="entry name" value="6PGD_dom2"/>
</dbReference>
<dbReference type="OrthoDB" id="6530772at2"/>
<dbReference type="InterPro" id="IPR003710">
    <property type="entry name" value="ApbA"/>
</dbReference>
<feature type="domain" description="Ketopantoate reductase N-terminal" evidence="11">
    <location>
        <begin position="6"/>
        <end position="140"/>
    </location>
</feature>
<keyword evidence="6 10" id="KW-0521">NADP</keyword>
<feature type="domain" description="Ketopantoate reductase C-terminal" evidence="12">
    <location>
        <begin position="168"/>
        <end position="286"/>
    </location>
</feature>
<evidence type="ECO:0000256" key="5">
    <source>
        <dbReference type="ARBA" id="ARBA00022655"/>
    </source>
</evidence>
<dbReference type="EC" id="1.1.1.169" evidence="3 10"/>
<dbReference type="UniPathway" id="UPA00028">
    <property type="reaction ID" value="UER00004"/>
</dbReference>
<sequence length="296" mass="32651">MNNPPWLVVGQGAIGSLMAVRLAALDVPVQIKLRAGRETTGELKIRSGAERFRFATVENLTAPSWIFAAVKAYQVAPLIHELRSSAAFQASTLIVSYNGMLADEASLLRDSDLHWITTHGAYREADAVIHAGHGQSWLGPQQAEHRAPADMVEQLERALPPLSWINHIAPRRWQKLAVNCLINPFTVIHECRNGDILRHIRADVWQQVADEIAALATQRGVELSPQNLVQQAEQVVKATANNRSSMLQDYLQQRPTEIDYLNGFIASASAEAGLSAPANQQLWQQVLDVTGGRDPR</sequence>
<dbReference type="InterPro" id="IPR036291">
    <property type="entry name" value="NAD(P)-bd_dom_sf"/>
</dbReference>
<evidence type="ECO:0000256" key="9">
    <source>
        <dbReference type="ARBA" id="ARBA00048793"/>
    </source>
</evidence>
<dbReference type="InterPro" id="IPR013332">
    <property type="entry name" value="KPR_N"/>
</dbReference>
<accession>A0A432XZL0</accession>
<dbReference type="PANTHER" id="PTHR43765:SF2">
    <property type="entry name" value="2-DEHYDROPANTOATE 2-REDUCTASE"/>
    <property type="match status" value="1"/>
</dbReference>
<comment type="similarity">
    <text evidence="2 10">Belongs to the ketopantoate reductase family.</text>
</comment>
<evidence type="ECO:0000313" key="13">
    <source>
        <dbReference type="EMBL" id="RUO54178.1"/>
    </source>
</evidence>
<comment type="function">
    <text evidence="10">Catalyzes the NADPH-dependent reduction of ketopantoate into pantoic acid.</text>
</comment>
<organism evidence="13 14">
    <name type="scientific">Pseudidiomarina halophila</name>
    <dbReference type="NCBI Taxonomy" id="1449799"/>
    <lineage>
        <taxon>Bacteria</taxon>
        <taxon>Pseudomonadati</taxon>
        <taxon>Pseudomonadota</taxon>
        <taxon>Gammaproteobacteria</taxon>
        <taxon>Alteromonadales</taxon>
        <taxon>Idiomarinaceae</taxon>
        <taxon>Pseudidiomarina</taxon>
    </lineage>
</organism>
<comment type="caution">
    <text evidence="13">The sequence shown here is derived from an EMBL/GenBank/DDBJ whole genome shotgun (WGS) entry which is preliminary data.</text>
</comment>
<dbReference type="GO" id="GO:0015940">
    <property type="term" value="P:pantothenate biosynthetic process"/>
    <property type="evidence" value="ECO:0007669"/>
    <property type="project" value="UniProtKB-UniPathway"/>
</dbReference>
<comment type="catalytic activity">
    <reaction evidence="9 10">
        <text>(R)-pantoate + NADP(+) = 2-dehydropantoate + NADPH + H(+)</text>
        <dbReference type="Rhea" id="RHEA:16233"/>
        <dbReference type="ChEBI" id="CHEBI:11561"/>
        <dbReference type="ChEBI" id="CHEBI:15378"/>
        <dbReference type="ChEBI" id="CHEBI:15980"/>
        <dbReference type="ChEBI" id="CHEBI:57783"/>
        <dbReference type="ChEBI" id="CHEBI:58349"/>
        <dbReference type="EC" id="1.1.1.169"/>
    </reaction>
</comment>
<dbReference type="Pfam" id="PF02558">
    <property type="entry name" value="ApbA"/>
    <property type="match status" value="1"/>
</dbReference>
<dbReference type="Gene3D" id="3.40.50.720">
    <property type="entry name" value="NAD(P)-binding Rossmann-like Domain"/>
    <property type="match status" value="1"/>
</dbReference>
<dbReference type="GO" id="GO:0008677">
    <property type="term" value="F:2-dehydropantoate 2-reductase activity"/>
    <property type="evidence" value="ECO:0007669"/>
    <property type="project" value="UniProtKB-EC"/>
</dbReference>
<keyword evidence="7 10" id="KW-0560">Oxidoreductase</keyword>
<reference evidence="14" key="1">
    <citation type="journal article" date="2018" name="Front. Microbiol.">
        <title>Genome-Based Analysis Reveals the Taxonomy and Diversity of the Family Idiomarinaceae.</title>
        <authorList>
            <person name="Liu Y."/>
            <person name="Lai Q."/>
            <person name="Shao Z."/>
        </authorList>
    </citation>
    <scope>NUCLEOTIDE SEQUENCE [LARGE SCALE GENOMIC DNA]</scope>
    <source>
        <strain evidence="14">BH195</strain>
    </source>
</reference>
<dbReference type="GO" id="GO:0005737">
    <property type="term" value="C:cytoplasm"/>
    <property type="evidence" value="ECO:0007669"/>
    <property type="project" value="TreeGrafter"/>
</dbReference>
<keyword evidence="14" id="KW-1185">Reference proteome</keyword>
<evidence type="ECO:0000256" key="4">
    <source>
        <dbReference type="ARBA" id="ARBA00019465"/>
    </source>
</evidence>
<dbReference type="AlphaFoldDB" id="A0A432XZL0"/>
<dbReference type="PANTHER" id="PTHR43765">
    <property type="entry name" value="2-DEHYDROPANTOATE 2-REDUCTASE-RELATED"/>
    <property type="match status" value="1"/>
</dbReference>
<evidence type="ECO:0000313" key="14">
    <source>
        <dbReference type="Proteomes" id="UP000287198"/>
    </source>
</evidence>
<dbReference type="NCBIfam" id="TIGR00745">
    <property type="entry name" value="apbA_panE"/>
    <property type="match status" value="1"/>
</dbReference>
<keyword evidence="5 10" id="KW-0566">Pantothenate biosynthesis</keyword>
<dbReference type="Gene3D" id="1.10.1040.10">
    <property type="entry name" value="N-(1-d-carboxylethyl)-l-norvaline Dehydrogenase, domain 2"/>
    <property type="match status" value="1"/>
</dbReference>
<evidence type="ECO:0000256" key="1">
    <source>
        <dbReference type="ARBA" id="ARBA00004994"/>
    </source>
</evidence>
<dbReference type="InterPro" id="IPR008927">
    <property type="entry name" value="6-PGluconate_DH-like_C_sf"/>
</dbReference>
<evidence type="ECO:0000259" key="11">
    <source>
        <dbReference type="Pfam" id="PF02558"/>
    </source>
</evidence>
<name>A0A432XZL0_9GAMM</name>
<proteinExistence type="inferred from homology"/>
<dbReference type="EMBL" id="PIPW01000001">
    <property type="protein sequence ID" value="RUO54178.1"/>
    <property type="molecule type" value="Genomic_DNA"/>
</dbReference>
<evidence type="ECO:0000256" key="6">
    <source>
        <dbReference type="ARBA" id="ARBA00022857"/>
    </source>
</evidence>
<gene>
    <name evidence="13" type="ORF">CWI69_01780</name>
</gene>
<evidence type="ECO:0000256" key="2">
    <source>
        <dbReference type="ARBA" id="ARBA00007870"/>
    </source>
</evidence>
<protein>
    <recommendedName>
        <fullName evidence="4 10">2-dehydropantoate 2-reductase</fullName>
        <ecNumber evidence="3 10">1.1.1.169</ecNumber>
    </recommendedName>
    <alternativeName>
        <fullName evidence="8 10">Ketopantoate reductase</fullName>
    </alternativeName>
</protein>
<dbReference type="SUPFAM" id="SSF48179">
    <property type="entry name" value="6-phosphogluconate dehydrogenase C-terminal domain-like"/>
    <property type="match status" value="1"/>
</dbReference>
<dbReference type="InterPro" id="IPR050838">
    <property type="entry name" value="Ketopantoate_reductase"/>
</dbReference>
<dbReference type="InterPro" id="IPR013752">
    <property type="entry name" value="KPA_reductase"/>
</dbReference>
<evidence type="ECO:0000256" key="8">
    <source>
        <dbReference type="ARBA" id="ARBA00032024"/>
    </source>
</evidence>
<dbReference type="Pfam" id="PF08546">
    <property type="entry name" value="ApbA_C"/>
    <property type="match status" value="1"/>
</dbReference>
<evidence type="ECO:0000259" key="12">
    <source>
        <dbReference type="Pfam" id="PF08546"/>
    </source>
</evidence>
<comment type="pathway">
    <text evidence="1 10">Cofactor biosynthesis; (R)-pantothenate biosynthesis; (R)-pantoate from 3-methyl-2-oxobutanoate: step 2/2.</text>
</comment>
<dbReference type="Proteomes" id="UP000287198">
    <property type="component" value="Unassembled WGS sequence"/>
</dbReference>
<dbReference type="SUPFAM" id="SSF51735">
    <property type="entry name" value="NAD(P)-binding Rossmann-fold domains"/>
    <property type="match status" value="1"/>
</dbReference>
<evidence type="ECO:0000256" key="10">
    <source>
        <dbReference type="RuleBase" id="RU362068"/>
    </source>
</evidence>
<evidence type="ECO:0000256" key="7">
    <source>
        <dbReference type="ARBA" id="ARBA00023002"/>
    </source>
</evidence>
<dbReference type="RefSeq" id="WP_126761331.1">
    <property type="nucleotide sequence ID" value="NZ_JBHLTZ010000004.1"/>
</dbReference>
<dbReference type="GO" id="GO:0050661">
    <property type="term" value="F:NADP binding"/>
    <property type="evidence" value="ECO:0007669"/>
    <property type="project" value="TreeGrafter"/>
</dbReference>